<dbReference type="Pfam" id="PF07718">
    <property type="entry name" value="Coatamer_beta_C"/>
    <property type="match status" value="1"/>
</dbReference>
<dbReference type="GO" id="GO:0006891">
    <property type="term" value="P:intra-Golgi vesicle-mediated transport"/>
    <property type="evidence" value="ECO:0007669"/>
    <property type="project" value="TreeGrafter"/>
</dbReference>
<feature type="domain" description="Clathrin/coatomer adaptor adaptin-like N-terminal" evidence="2">
    <location>
        <begin position="71"/>
        <end position="202"/>
    </location>
</feature>
<keyword evidence="5" id="KW-1185">Reference proteome</keyword>
<proteinExistence type="predicted"/>
<dbReference type="InterPro" id="IPR011989">
    <property type="entry name" value="ARM-like"/>
</dbReference>
<dbReference type="GeneID" id="25258808"/>
<dbReference type="EMBL" id="JMKJ01000099">
    <property type="protein sequence ID" value="KGG52297.1"/>
    <property type="molecule type" value="Genomic_DNA"/>
</dbReference>
<evidence type="ECO:0000259" key="2">
    <source>
        <dbReference type="Pfam" id="PF01602"/>
    </source>
</evidence>
<name>A0A098VTJ8_9MICR</name>
<reference evidence="4 5" key="1">
    <citation type="submission" date="2014-04" db="EMBL/GenBank/DDBJ databases">
        <title>A new species of microsporidia sheds light on the evolution of extreme parasitism.</title>
        <authorList>
            <person name="Haag K.L."/>
            <person name="James T.Y."/>
            <person name="Larsson R."/>
            <person name="Schaer T.M."/>
            <person name="Refardt D."/>
            <person name="Pombert J.-F."/>
            <person name="Ebert D."/>
        </authorList>
    </citation>
    <scope>NUCLEOTIDE SEQUENCE [LARGE SCALE GENOMIC DNA]</scope>
    <source>
        <strain evidence="4 5">UGP3</strain>
        <tissue evidence="4">Spores</tissue>
    </source>
</reference>
<keyword evidence="1" id="KW-1133">Transmembrane helix</keyword>
<dbReference type="PANTHER" id="PTHR10635:SF0">
    <property type="entry name" value="COATOMER SUBUNIT BETA"/>
    <property type="match status" value="1"/>
</dbReference>
<dbReference type="GO" id="GO:0006888">
    <property type="term" value="P:endoplasmic reticulum to Golgi vesicle-mediated transport"/>
    <property type="evidence" value="ECO:0007669"/>
    <property type="project" value="TreeGrafter"/>
</dbReference>
<dbReference type="AlphaFoldDB" id="A0A098VTJ8"/>
<dbReference type="OrthoDB" id="10261439at2759"/>
<protein>
    <submittedName>
        <fullName evidence="4">Subunit beta of coatomer complex</fullName>
    </submittedName>
</protein>
<dbReference type="GO" id="GO:0006886">
    <property type="term" value="P:intracellular protein transport"/>
    <property type="evidence" value="ECO:0007669"/>
    <property type="project" value="InterPro"/>
</dbReference>
<gene>
    <name evidence="4" type="ORF">DI09_18p30</name>
</gene>
<evidence type="ECO:0000259" key="3">
    <source>
        <dbReference type="Pfam" id="PF07718"/>
    </source>
</evidence>
<organism evidence="4 5">
    <name type="scientific">Mitosporidium daphniae</name>
    <dbReference type="NCBI Taxonomy" id="1485682"/>
    <lineage>
        <taxon>Eukaryota</taxon>
        <taxon>Fungi</taxon>
        <taxon>Fungi incertae sedis</taxon>
        <taxon>Microsporidia</taxon>
        <taxon>Mitosporidium</taxon>
    </lineage>
</organism>
<dbReference type="GO" id="GO:0030126">
    <property type="term" value="C:COPI vesicle coat"/>
    <property type="evidence" value="ECO:0007669"/>
    <property type="project" value="InterPro"/>
</dbReference>
<dbReference type="Pfam" id="PF01602">
    <property type="entry name" value="Adaptin_N"/>
    <property type="match status" value="1"/>
</dbReference>
<sequence length="748" mass="83625">MTRNHMGFVRVGSNPAGVEFLHYFEALIYNLIALLLLVITTYLPTYPSVMTSIGDCLLYLPTDLLIESPHSVQELKYFLERGSETEKIKALQDIIYVLANESSSASISSEVLMHIIRFVLPSQKNKQIKKLLLLYFELCPKLGADGKLLQEMILVCNALRNDLQHPNEFVRGFTLRFVAKIKEQEILEPLLQSIRSNLESDRQCKRISFMCLSKLDWGASFELLNFLLPTFESIDEYMQLAVIHFVIFSECLILVLESPTVTPTIKFAACDVYLRLAFPNQTMTAQRVFPTIIDLILKESDNNIKLIILGKLSYVLSVASNTLDSQLLDLWKVFSRKSLFLVLDHCTESTATTLSDYLGQEILQLSLAPSSASSDDLKVLVSSLSKCALYSQSIVSKAIPIFSRLVVDRLGPSPSAGACSTQLNSYPLECVEFFKYRHFAEIDAIFKGLSSYLDELSELISSILVDIKEGDNDLLSSKVFETFKANSWKLQVFLENGCLGSCAAIAFSTLKLLAKAKACDTEVLQARAILIVIDMLKILKNVLSNQSLFFPSTELRINFDALDRLSMCLKFLSGSSGDDGAATLLSSIFTGSKEYSVRPSSFTSPATEAKVCLFNQRYCRRSKRINIQEAELAKLFNSEALSMQESHRITKLDSVRFICRSFIGFSDPIYAEAYVSFSELDVMLDILIVNQTPETIQSICLEFISDYGCGSSGSSSSSQRLLLKPLQPSLPAFGFTNVKASIKVRRVY</sequence>
<dbReference type="GO" id="GO:0005198">
    <property type="term" value="F:structural molecule activity"/>
    <property type="evidence" value="ECO:0007669"/>
    <property type="project" value="InterPro"/>
</dbReference>
<evidence type="ECO:0000256" key="1">
    <source>
        <dbReference type="SAM" id="Phobius"/>
    </source>
</evidence>
<dbReference type="RefSeq" id="XP_013238758.1">
    <property type="nucleotide sequence ID" value="XM_013383304.1"/>
</dbReference>
<dbReference type="VEuPathDB" id="MicrosporidiaDB:DI09_18p30"/>
<dbReference type="InterPro" id="IPR002553">
    <property type="entry name" value="Clathrin/coatomer_adapt-like_N"/>
</dbReference>
<feature type="transmembrane region" description="Helical" evidence="1">
    <location>
        <begin position="20"/>
        <end position="43"/>
    </location>
</feature>
<feature type="domain" description="Coatomer beta subunit C-terminal" evidence="3">
    <location>
        <begin position="645"/>
        <end position="745"/>
    </location>
</feature>
<dbReference type="InterPro" id="IPR016460">
    <property type="entry name" value="COPB1"/>
</dbReference>
<dbReference type="Gene3D" id="1.25.10.10">
    <property type="entry name" value="Leucine-rich Repeat Variant"/>
    <property type="match status" value="1"/>
</dbReference>
<dbReference type="InterPro" id="IPR016024">
    <property type="entry name" value="ARM-type_fold"/>
</dbReference>
<evidence type="ECO:0000313" key="4">
    <source>
        <dbReference type="EMBL" id="KGG52297.1"/>
    </source>
</evidence>
<evidence type="ECO:0000313" key="5">
    <source>
        <dbReference type="Proteomes" id="UP000029725"/>
    </source>
</evidence>
<dbReference type="Proteomes" id="UP000029725">
    <property type="component" value="Unassembled WGS sequence"/>
</dbReference>
<dbReference type="PANTHER" id="PTHR10635">
    <property type="entry name" value="COATOMER SUBUNIT BETA"/>
    <property type="match status" value="1"/>
</dbReference>
<comment type="caution">
    <text evidence="4">The sequence shown here is derived from an EMBL/GenBank/DDBJ whole genome shotgun (WGS) entry which is preliminary data.</text>
</comment>
<dbReference type="InterPro" id="IPR011710">
    <property type="entry name" value="Coatomer_bsu_C"/>
</dbReference>
<keyword evidence="1" id="KW-0812">Transmembrane</keyword>
<keyword evidence="1" id="KW-0472">Membrane</keyword>
<dbReference type="HOGENOM" id="CLU_006949_0_0_1"/>
<dbReference type="SUPFAM" id="SSF48371">
    <property type="entry name" value="ARM repeat"/>
    <property type="match status" value="1"/>
</dbReference>
<accession>A0A098VTJ8</accession>